<dbReference type="SUPFAM" id="SSF52317">
    <property type="entry name" value="Class I glutamine amidotransferase-like"/>
    <property type="match status" value="1"/>
</dbReference>
<dbReference type="PROSITE" id="PS51274">
    <property type="entry name" value="GATASE_COBBQ"/>
    <property type="match status" value="1"/>
</dbReference>
<dbReference type="InterPro" id="IPR011698">
    <property type="entry name" value="GATase_3"/>
</dbReference>
<evidence type="ECO:0000256" key="5">
    <source>
        <dbReference type="ARBA" id="ARBA00022842"/>
    </source>
</evidence>
<evidence type="ECO:0000256" key="7">
    <source>
        <dbReference type="HAMAP-Rule" id="MF_00027"/>
    </source>
</evidence>
<dbReference type="PANTHER" id="PTHR43873:SF1">
    <property type="entry name" value="COBYRINATE A,C-DIAMIDE SYNTHASE"/>
    <property type="match status" value="1"/>
</dbReference>
<evidence type="ECO:0000256" key="6">
    <source>
        <dbReference type="ARBA" id="ARBA00022962"/>
    </source>
</evidence>
<evidence type="ECO:0000313" key="11">
    <source>
        <dbReference type="Proteomes" id="UP001230426"/>
    </source>
</evidence>
<keyword evidence="3 7" id="KW-0547">Nucleotide-binding</keyword>
<dbReference type="EC" id="6.3.5.9" evidence="7"/>
<evidence type="ECO:0000313" key="10">
    <source>
        <dbReference type="EMBL" id="MDP9867499.1"/>
    </source>
</evidence>
<evidence type="ECO:0000259" key="8">
    <source>
        <dbReference type="Pfam" id="PF01656"/>
    </source>
</evidence>
<dbReference type="CDD" id="cd03130">
    <property type="entry name" value="GATase1_CobB"/>
    <property type="match status" value="1"/>
</dbReference>
<dbReference type="CDD" id="cd05388">
    <property type="entry name" value="CobB_N"/>
    <property type="match status" value="1"/>
</dbReference>
<dbReference type="InterPro" id="IPR004484">
    <property type="entry name" value="CbiA/CobB_synth"/>
</dbReference>
<comment type="cofactor">
    <cofactor evidence="1 7">
        <name>Mg(2+)</name>
        <dbReference type="ChEBI" id="CHEBI:18420"/>
    </cofactor>
</comment>
<dbReference type="NCBIfam" id="NF002204">
    <property type="entry name" value="PRK01077.1"/>
    <property type="match status" value="1"/>
</dbReference>
<keyword evidence="4 7" id="KW-0067">ATP-binding</keyword>
<evidence type="ECO:0000256" key="3">
    <source>
        <dbReference type="ARBA" id="ARBA00022741"/>
    </source>
</evidence>
<dbReference type="PANTHER" id="PTHR43873">
    <property type="entry name" value="COBYRINATE A,C-DIAMIDE SYNTHASE"/>
    <property type="match status" value="1"/>
</dbReference>
<keyword evidence="11" id="KW-1185">Reference proteome</keyword>
<dbReference type="NCBIfam" id="TIGR00379">
    <property type="entry name" value="cobB"/>
    <property type="match status" value="1"/>
</dbReference>
<feature type="domain" description="CobQ/CobB/MinD/ParA nucleotide binding" evidence="8">
    <location>
        <begin position="5"/>
        <end position="189"/>
    </location>
</feature>
<proteinExistence type="inferred from homology"/>
<name>A0ABT9RFK5_9ACTN</name>
<dbReference type="RefSeq" id="WP_306869147.1">
    <property type="nucleotide sequence ID" value="NZ_JAUSRB010000002.1"/>
</dbReference>
<comment type="similarity">
    <text evidence="7">Belongs to the CobB/CbiA family.</text>
</comment>
<keyword evidence="5 7" id="KW-0460">Magnesium</keyword>
<dbReference type="InterPro" id="IPR029062">
    <property type="entry name" value="Class_I_gatase-like"/>
</dbReference>
<reference evidence="10 11" key="1">
    <citation type="submission" date="2023-07" db="EMBL/GenBank/DDBJ databases">
        <title>Sequencing the genomes of 1000 actinobacteria strains.</title>
        <authorList>
            <person name="Klenk H.-P."/>
        </authorList>
    </citation>
    <scope>NUCLEOTIDE SEQUENCE [LARGE SCALE GENOMIC DNA]</scope>
    <source>
        <strain evidence="10 11">DSM 44109</strain>
    </source>
</reference>
<dbReference type="GO" id="GO:0042242">
    <property type="term" value="F:cobyrinic acid a,c-diamide synthase activity"/>
    <property type="evidence" value="ECO:0007669"/>
    <property type="project" value="UniProtKB-EC"/>
</dbReference>
<dbReference type="Gene3D" id="3.40.50.880">
    <property type="match status" value="1"/>
</dbReference>
<dbReference type="Pfam" id="PF01656">
    <property type="entry name" value="CbiA"/>
    <property type="match status" value="1"/>
</dbReference>
<feature type="domain" description="CobB/CobQ-like glutamine amidotransferase" evidence="9">
    <location>
        <begin position="262"/>
        <end position="437"/>
    </location>
</feature>
<evidence type="ECO:0000256" key="1">
    <source>
        <dbReference type="ARBA" id="ARBA00001946"/>
    </source>
</evidence>
<dbReference type="InterPro" id="IPR002586">
    <property type="entry name" value="CobQ/CobB/MinD/ParA_Nub-bd_dom"/>
</dbReference>
<dbReference type="GO" id="GO:0043802">
    <property type="term" value="F:hydrogenobyrinic acid a,c-diamide synthase (glutamine-hydrolysing) activity"/>
    <property type="evidence" value="ECO:0007669"/>
    <property type="project" value="UniProtKB-EC"/>
</dbReference>
<keyword evidence="7" id="KW-0169">Cobalamin biosynthesis</keyword>
<comment type="miscellaneous">
    <text evidence="7">The a and c carboxylates of hydrogenobyrinate are activated for nucleophilic attack via formation of a phosphorylated intermediate by ATP. CobB catalyzes first the amidation of the c-carboxylate, and then that of the a-carboxylate.</text>
</comment>
<keyword evidence="6 7" id="KW-0315">Glutamine amidotransferase</keyword>
<evidence type="ECO:0000256" key="4">
    <source>
        <dbReference type="ARBA" id="ARBA00022840"/>
    </source>
</evidence>
<comment type="domain">
    <text evidence="7">Comprises of two domains. The C-terminal domain contains the binding site for glutamine and catalyzes the hydrolysis of this substrate to glutamate and ammonia. The N-terminal domain is anticipated to bind ATP and hydrogenobyrinate and catalyzes the ultimate synthesis of the diamide product. The ammonia produced via the glutaminase domain is probably translocated to the adjacent domain via a molecular tunnel, where it reacts with an activated intermediate.</text>
</comment>
<dbReference type="SUPFAM" id="SSF52540">
    <property type="entry name" value="P-loop containing nucleoside triphosphate hydrolases"/>
    <property type="match status" value="1"/>
</dbReference>
<accession>A0ABT9RFK5</accession>
<evidence type="ECO:0000259" key="9">
    <source>
        <dbReference type="Pfam" id="PF07685"/>
    </source>
</evidence>
<comment type="catalytic activity">
    <reaction evidence="7">
        <text>hydrogenobyrinate + 2 L-glutamine + 2 ATP + 2 H2O = hydrogenobyrinate a,c-diamide + 2 L-glutamate + 2 ADP + 2 phosphate + 2 H(+)</text>
        <dbReference type="Rhea" id="RHEA:12544"/>
        <dbReference type="ChEBI" id="CHEBI:15377"/>
        <dbReference type="ChEBI" id="CHEBI:15378"/>
        <dbReference type="ChEBI" id="CHEBI:29985"/>
        <dbReference type="ChEBI" id="CHEBI:30616"/>
        <dbReference type="ChEBI" id="CHEBI:43474"/>
        <dbReference type="ChEBI" id="CHEBI:58359"/>
        <dbReference type="ChEBI" id="CHEBI:77873"/>
        <dbReference type="ChEBI" id="CHEBI:77874"/>
        <dbReference type="ChEBI" id="CHEBI:456216"/>
        <dbReference type="EC" id="6.3.5.9"/>
    </reaction>
</comment>
<dbReference type="Pfam" id="PF07685">
    <property type="entry name" value="GATase_3"/>
    <property type="match status" value="1"/>
</dbReference>
<organism evidence="10 11">
    <name type="scientific">Streptosporangium brasiliense</name>
    <dbReference type="NCBI Taxonomy" id="47480"/>
    <lineage>
        <taxon>Bacteria</taxon>
        <taxon>Bacillati</taxon>
        <taxon>Actinomycetota</taxon>
        <taxon>Actinomycetes</taxon>
        <taxon>Streptosporangiales</taxon>
        <taxon>Streptosporangiaceae</taxon>
        <taxon>Streptosporangium</taxon>
    </lineage>
</organism>
<comment type="caution">
    <text evidence="10">The sequence shown here is derived from an EMBL/GenBank/DDBJ whole genome shotgun (WGS) entry which is preliminary data.</text>
</comment>
<dbReference type="Gene3D" id="3.40.50.300">
    <property type="entry name" value="P-loop containing nucleotide triphosphate hydrolases"/>
    <property type="match status" value="1"/>
</dbReference>
<evidence type="ECO:0000256" key="2">
    <source>
        <dbReference type="ARBA" id="ARBA00022598"/>
    </source>
</evidence>
<dbReference type="HAMAP" id="MF_00027">
    <property type="entry name" value="CobB_CbiA"/>
    <property type="match status" value="1"/>
</dbReference>
<dbReference type="Proteomes" id="UP001230426">
    <property type="component" value="Unassembled WGS sequence"/>
</dbReference>
<comment type="pathway">
    <text evidence="7">Cofactor biosynthesis; adenosylcobalamin biosynthesis; cob(II)yrinate a,c-diamide from precorrin-2 (aerobic route): step 9/10.</text>
</comment>
<sequence>MVARLVIAAPASGAGKTTVATGLMAALARRGMAVSPHKVGPDYIDPGYHAVATGRPGRNLDPWLVGEELVAPLFLHGAAGADLAVVEGVMGLYDGAGASEYASTAHVARLLDAPVVLVVDAAKQSRSVAALVHGFASYDTRLRFGGVILNRIGSARHEDLCREALAESGVPVLGAIRRSDAVSVPSRHLGLVPAAERRTQATQAVDAVAALVAGSCDLEELVRLARTAPPLRARPWSPGPAGPVVADAPGTAATGTAPATTRIAVAGGQAFTFGYTEQAELLTAAGAEVVTFDPLTDEALPEGSRGIVIGGGFPEVYAAELSANEPLRKEVAAFDGPISAECAGLLYLARELDGRPMCGVLDVEAGMTGALTLGYRDAVAVRDSVLTREGERYRGHEFHRTTVRPVPERPLFRWRGGGDGFADGRVVASYLHLHWAGGPHLATRFVAACR</sequence>
<comment type="function">
    <text evidence="7">Catalyzes the ATP-dependent amidation of the two carboxylate groups at positions a and c of hydrogenobyrinate, using either L-glutamine or ammonia as the nitrogen source.</text>
</comment>
<feature type="site" description="Increases nucleophilicity of active site Cys" evidence="7">
    <location>
        <position position="432"/>
    </location>
</feature>
<gene>
    <name evidence="7" type="primary">cobB</name>
    <name evidence="10" type="ORF">J2S55_006765</name>
</gene>
<feature type="active site" description="Nucleophile" evidence="7">
    <location>
        <position position="342"/>
    </location>
</feature>
<protein>
    <recommendedName>
        <fullName evidence="7">Hydrogenobyrinate a,c-diamide synthase</fullName>
        <ecNumber evidence="7">6.3.5.9</ecNumber>
    </recommendedName>
    <alternativeName>
        <fullName evidence="7">Hydrogenobyrinic acid a,c-diamide synthase</fullName>
    </alternativeName>
</protein>
<dbReference type="InterPro" id="IPR027417">
    <property type="entry name" value="P-loop_NTPase"/>
</dbReference>
<keyword evidence="2 7" id="KW-0436">Ligase</keyword>
<dbReference type="EMBL" id="JAUSRB010000002">
    <property type="protein sequence ID" value="MDP9867499.1"/>
    <property type="molecule type" value="Genomic_DNA"/>
</dbReference>